<proteinExistence type="predicted"/>
<sequence length="67" mass="7622">MSKGKQLRYTVKAGDATIYTGTEREAALDALQKAMKAPEYEYKKVVYSVNRTPVVTIWPRRKIEGSQ</sequence>
<accession>A0A4P6JNN2</accession>
<reference evidence="1 2" key="1">
    <citation type="submission" date="2019-01" db="EMBL/GenBank/DDBJ databases">
        <title>Ktedonosporobacter rubrisoli SCAWS-G2.</title>
        <authorList>
            <person name="Huang Y."/>
            <person name="Yan B."/>
        </authorList>
    </citation>
    <scope>NUCLEOTIDE SEQUENCE [LARGE SCALE GENOMIC DNA]</scope>
    <source>
        <strain evidence="1 2">SCAWS-G2</strain>
    </source>
</reference>
<keyword evidence="2" id="KW-1185">Reference proteome</keyword>
<evidence type="ECO:0000313" key="1">
    <source>
        <dbReference type="EMBL" id="QBD76720.1"/>
    </source>
</evidence>
<dbReference type="Proteomes" id="UP000290365">
    <property type="component" value="Chromosome"/>
</dbReference>
<name>A0A4P6JNN2_KTERU</name>
<organism evidence="1 2">
    <name type="scientific">Ktedonosporobacter rubrisoli</name>
    <dbReference type="NCBI Taxonomy" id="2509675"/>
    <lineage>
        <taxon>Bacteria</taxon>
        <taxon>Bacillati</taxon>
        <taxon>Chloroflexota</taxon>
        <taxon>Ktedonobacteria</taxon>
        <taxon>Ktedonobacterales</taxon>
        <taxon>Ktedonosporobacteraceae</taxon>
        <taxon>Ktedonosporobacter</taxon>
    </lineage>
</organism>
<evidence type="ECO:0000313" key="2">
    <source>
        <dbReference type="Proteomes" id="UP000290365"/>
    </source>
</evidence>
<dbReference type="EMBL" id="CP035758">
    <property type="protein sequence ID" value="QBD76720.1"/>
    <property type="molecule type" value="Genomic_DNA"/>
</dbReference>
<dbReference type="RefSeq" id="WP_129887771.1">
    <property type="nucleotide sequence ID" value="NZ_CP035758.1"/>
</dbReference>
<gene>
    <name evidence="1" type="ORF">EPA93_12180</name>
</gene>
<dbReference type="KEGG" id="kbs:EPA93_12180"/>
<dbReference type="AlphaFoldDB" id="A0A4P6JNN2"/>
<protein>
    <submittedName>
        <fullName evidence="1">Uncharacterized protein</fullName>
    </submittedName>
</protein>